<gene>
    <name evidence="2" type="ORF">BJX63DRAFT_435205</name>
</gene>
<comment type="caution">
    <text evidence="2">The sequence shown here is derived from an EMBL/GenBank/DDBJ whole genome shotgun (WGS) entry which is preliminary data.</text>
</comment>
<feature type="compositionally biased region" description="Polar residues" evidence="1">
    <location>
        <begin position="9"/>
        <end position="43"/>
    </location>
</feature>
<accession>A0ABR4H1U9</accession>
<name>A0ABR4H1U9_9EURO</name>
<proteinExistence type="predicted"/>
<keyword evidence="3" id="KW-1185">Reference proteome</keyword>
<sequence>MTPRVAANPSPNEHSTNSTNESPMSNRTAEPQLSTHETTSSLVLASPTHHTSLSHIDYEASPTEYLDASTGLSSRTRYPPGPLYGLSESHNDASYLNFEEACLIRHFIEHCDLDRHFAIIVPERAVLCPVLRYAVYTASTGHLIRLAQCRNDVVSFDGMRLPSLTPEAAIRYHDICISHLIEISKEPKEDYNEDVLTAATILRFYEQIDTPAIGQSETYLNAIQFIVNIQKDESFYAYHKIHGPPRDSSVHLTPSPSLRHSACLAALRQEIWSAFLHQRAFRLPVSRFNDYTLCDPNNNFIRANRIFVWVADLLIFCFGDGQFATTQEKLQRRHMLKAVEQGWQEQKPGPLKPLYFQERDPASGRFFPVVWYTNACEIAGAQHVELGRILLAVSDPARTSRLGIGSISRNNALAADSGIPPVAYADSRSPTQNAHRQ</sequence>
<protein>
    <submittedName>
        <fullName evidence="2">Uncharacterized protein</fullName>
    </submittedName>
</protein>
<evidence type="ECO:0000256" key="1">
    <source>
        <dbReference type="SAM" id="MobiDB-lite"/>
    </source>
</evidence>
<dbReference type="Proteomes" id="UP001610334">
    <property type="component" value="Unassembled WGS sequence"/>
</dbReference>
<reference evidence="2 3" key="1">
    <citation type="submission" date="2024-07" db="EMBL/GenBank/DDBJ databases">
        <title>Section-level genome sequencing and comparative genomics of Aspergillus sections Usti and Cavernicolus.</title>
        <authorList>
            <consortium name="Lawrence Berkeley National Laboratory"/>
            <person name="Nybo J.L."/>
            <person name="Vesth T.C."/>
            <person name="Theobald S."/>
            <person name="Frisvad J.C."/>
            <person name="Larsen T.O."/>
            <person name="Kjaerboelling I."/>
            <person name="Rothschild-Mancinelli K."/>
            <person name="Lyhne E.K."/>
            <person name="Kogle M.E."/>
            <person name="Barry K."/>
            <person name="Clum A."/>
            <person name="Na H."/>
            <person name="Ledsgaard L."/>
            <person name="Lin J."/>
            <person name="Lipzen A."/>
            <person name="Kuo A."/>
            <person name="Riley R."/>
            <person name="Mondo S."/>
            <person name="Labutti K."/>
            <person name="Haridas S."/>
            <person name="Pangalinan J."/>
            <person name="Salamov A.A."/>
            <person name="Simmons B.A."/>
            <person name="Magnuson J.K."/>
            <person name="Chen J."/>
            <person name="Drula E."/>
            <person name="Henrissat B."/>
            <person name="Wiebenga A."/>
            <person name="Lubbers R.J."/>
            <person name="Gomes A.C."/>
            <person name="Makela M.R."/>
            <person name="Stajich J."/>
            <person name="Grigoriev I.V."/>
            <person name="Mortensen U.H."/>
            <person name="De Vries R.P."/>
            <person name="Baker S.E."/>
            <person name="Andersen M.R."/>
        </authorList>
    </citation>
    <scope>NUCLEOTIDE SEQUENCE [LARGE SCALE GENOMIC DNA]</scope>
    <source>
        <strain evidence="2 3">CBS 588.65</strain>
    </source>
</reference>
<evidence type="ECO:0000313" key="3">
    <source>
        <dbReference type="Proteomes" id="UP001610334"/>
    </source>
</evidence>
<organism evidence="2 3">
    <name type="scientific">Aspergillus granulosus</name>
    <dbReference type="NCBI Taxonomy" id="176169"/>
    <lineage>
        <taxon>Eukaryota</taxon>
        <taxon>Fungi</taxon>
        <taxon>Dikarya</taxon>
        <taxon>Ascomycota</taxon>
        <taxon>Pezizomycotina</taxon>
        <taxon>Eurotiomycetes</taxon>
        <taxon>Eurotiomycetidae</taxon>
        <taxon>Eurotiales</taxon>
        <taxon>Aspergillaceae</taxon>
        <taxon>Aspergillus</taxon>
        <taxon>Aspergillus subgen. Nidulantes</taxon>
    </lineage>
</organism>
<feature type="region of interest" description="Disordered" evidence="1">
    <location>
        <begin position="1"/>
        <end position="43"/>
    </location>
</feature>
<evidence type="ECO:0000313" key="2">
    <source>
        <dbReference type="EMBL" id="KAL2809437.1"/>
    </source>
</evidence>
<dbReference type="EMBL" id="JBFXLT010000089">
    <property type="protein sequence ID" value="KAL2809437.1"/>
    <property type="molecule type" value="Genomic_DNA"/>
</dbReference>